<reference evidence="1 2" key="1">
    <citation type="submission" date="2018-07" db="EMBL/GenBank/DDBJ databases">
        <title>Thalassococcus profundi sp. nov., a marine bacterium isolated from deep seawater of Okinawa Trough.</title>
        <authorList>
            <person name="Yu M."/>
        </authorList>
    </citation>
    <scope>NUCLEOTIDE SEQUENCE [LARGE SCALE GENOMIC DNA]</scope>
    <source>
        <strain evidence="1 2">WRAS1</strain>
    </source>
</reference>
<name>A0A369TJ21_9RHOB</name>
<evidence type="ECO:0000313" key="1">
    <source>
        <dbReference type="EMBL" id="RDD64624.1"/>
    </source>
</evidence>
<gene>
    <name evidence="1" type="ORF">DU478_18825</name>
</gene>
<protein>
    <submittedName>
        <fullName evidence="1">Uncharacterized protein</fullName>
    </submittedName>
</protein>
<keyword evidence="2" id="KW-1185">Reference proteome</keyword>
<proteinExistence type="predicted"/>
<comment type="caution">
    <text evidence="1">The sequence shown here is derived from an EMBL/GenBank/DDBJ whole genome shotgun (WGS) entry which is preliminary data.</text>
</comment>
<dbReference type="EMBL" id="QPMK01000019">
    <property type="protein sequence ID" value="RDD64624.1"/>
    <property type="molecule type" value="Genomic_DNA"/>
</dbReference>
<evidence type="ECO:0000313" key="2">
    <source>
        <dbReference type="Proteomes" id="UP000253977"/>
    </source>
</evidence>
<organism evidence="1 2">
    <name type="scientific">Thalassococcus profundi</name>
    <dbReference type="NCBI Taxonomy" id="2282382"/>
    <lineage>
        <taxon>Bacteria</taxon>
        <taxon>Pseudomonadati</taxon>
        <taxon>Pseudomonadota</taxon>
        <taxon>Alphaproteobacteria</taxon>
        <taxon>Rhodobacterales</taxon>
        <taxon>Roseobacteraceae</taxon>
        <taxon>Thalassococcus</taxon>
    </lineage>
</organism>
<dbReference type="Proteomes" id="UP000253977">
    <property type="component" value="Unassembled WGS sequence"/>
</dbReference>
<accession>A0A369TJ21</accession>
<sequence length="69" mass="7773">MGADHRQSLGLSGVDHRNNFTLQFKHRCVSVSQKTHCNAMYQPAKNIQCSTPDCRILQVDSEVGNFRPV</sequence>
<dbReference type="AlphaFoldDB" id="A0A369TJ21"/>